<dbReference type="Pfam" id="PF00528">
    <property type="entry name" value="BPD_transp_1"/>
    <property type="match status" value="1"/>
</dbReference>
<feature type="transmembrane region" description="Helical" evidence="7">
    <location>
        <begin position="238"/>
        <end position="262"/>
    </location>
</feature>
<dbReference type="Proteomes" id="UP000654573">
    <property type="component" value="Unassembled WGS sequence"/>
</dbReference>
<organism evidence="9 10">
    <name type="scientific">Blautia celeris</name>
    <dbReference type="NCBI Taxonomy" id="2763026"/>
    <lineage>
        <taxon>Bacteria</taxon>
        <taxon>Bacillati</taxon>
        <taxon>Bacillota</taxon>
        <taxon>Clostridia</taxon>
        <taxon>Lachnospirales</taxon>
        <taxon>Lachnospiraceae</taxon>
        <taxon>Blautia</taxon>
    </lineage>
</organism>
<feature type="transmembrane region" description="Helical" evidence="7">
    <location>
        <begin position="150"/>
        <end position="175"/>
    </location>
</feature>
<reference evidence="9 10" key="1">
    <citation type="submission" date="2020-08" db="EMBL/GenBank/DDBJ databases">
        <title>Genome public.</title>
        <authorList>
            <person name="Liu C."/>
            <person name="Sun Q."/>
        </authorList>
    </citation>
    <scope>NUCLEOTIDE SEQUENCE [LARGE SCALE GENOMIC DNA]</scope>
    <source>
        <strain evidence="9 10">NSJ-34</strain>
    </source>
</reference>
<name>A0ABR7FI68_9FIRM</name>
<dbReference type="CDD" id="cd06261">
    <property type="entry name" value="TM_PBP2"/>
    <property type="match status" value="1"/>
</dbReference>
<sequence length="332" mass="37582">MDIDSKRFDKGERREKRTLAKQQIKIQKKRNFSFVIKKIASSKELYLLLLPGIIWYLLFAYRPMTELKIAFYDYNVFQGIKGSTFVGLQNFMEFFRGKDFPRVLKNTLMISFWQLLICFPLPIALAVCVTEMKNKFVSRMTQMSTLLTHFISVVVVCGIVINFLSPSTGVINLVLEKIGVDPVYFMTKPEYFKGIYTLMTLWQNAGFDALVYIAAIMGIDPQLYEAATVDGAGKMKKIFHVTIPAIVPTIVTMLILKLGGIIKVGYEAILLLYQPATYSAADVVSTYSYRLAFENGNYGLSVAAGLFESVVAFIMVILANRFSKKISDNALW</sequence>
<proteinExistence type="inferred from homology"/>
<evidence type="ECO:0000313" key="10">
    <source>
        <dbReference type="Proteomes" id="UP000654573"/>
    </source>
</evidence>
<keyword evidence="10" id="KW-1185">Reference proteome</keyword>
<keyword evidence="6 7" id="KW-0472">Membrane</keyword>
<feature type="transmembrane region" description="Helical" evidence="7">
    <location>
        <begin position="298"/>
        <end position="319"/>
    </location>
</feature>
<evidence type="ECO:0000256" key="3">
    <source>
        <dbReference type="ARBA" id="ARBA00022475"/>
    </source>
</evidence>
<feature type="transmembrane region" description="Helical" evidence="7">
    <location>
        <begin position="195"/>
        <end position="217"/>
    </location>
</feature>
<evidence type="ECO:0000256" key="2">
    <source>
        <dbReference type="ARBA" id="ARBA00022448"/>
    </source>
</evidence>
<comment type="similarity">
    <text evidence="7">Belongs to the binding-protein-dependent transport system permease family.</text>
</comment>
<evidence type="ECO:0000259" key="8">
    <source>
        <dbReference type="PROSITE" id="PS50928"/>
    </source>
</evidence>
<keyword evidence="2 7" id="KW-0813">Transport</keyword>
<feature type="transmembrane region" description="Helical" evidence="7">
    <location>
        <begin position="45"/>
        <end position="64"/>
    </location>
</feature>
<dbReference type="PANTHER" id="PTHR43227:SF11">
    <property type="entry name" value="BLL4140 PROTEIN"/>
    <property type="match status" value="1"/>
</dbReference>
<evidence type="ECO:0000313" key="9">
    <source>
        <dbReference type="EMBL" id="MBC5674907.1"/>
    </source>
</evidence>
<comment type="subcellular location">
    <subcellularLocation>
        <location evidence="1 7">Cell membrane</location>
        <topology evidence="1 7">Multi-pass membrane protein</topology>
    </subcellularLocation>
</comment>
<dbReference type="PROSITE" id="PS50928">
    <property type="entry name" value="ABC_TM1"/>
    <property type="match status" value="1"/>
</dbReference>
<evidence type="ECO:0000256" key="1">
    <source>
        <dbReference type="ARBA" id="ARBA00004651"/>
    </source>
</evidence>
<dbReference type="SUPFAM" id="SSF161098">
    <property type="entry name" value="MetI-like"/>
    <property type="match status" value="1"/>
</dbReference>
<keyword evidence="5 7" id="KW-1133">Transmembrane helix</keyword>
<dbReference type="InterPro" id="IPR050809">
    <property type="entry name" value="UgpAE/MalFG_permease"/>
</dbReference>
<comment type="caution">
    <text evidence="9">The sequence shown here is derived from an EMBL/GenBank/DDBJ whole genome shotgun (WGS) entry which is preliminary data.</text>
</comment>
<accession>A0ABR7FI68</accession>
<gene>
    <name evidence="9" type="ORF">H8S76_21975</name>
</gene>
<evidence type="ECO:0000256" key="5">
    <source>
        <dbReference type="ARBA" id="ARBA00022989"/>
    </source>
</evidence>
<feature type="domain" description="ABC transmembrane type-1" evidence="8">
    <location>
        <begin position="104"/>
        <end position="319"/>
    </location>
</feature>
<protein>
    <submittedName>
        <fullName evidence="9">Sugar ABC transporter permease</fullName>
    </submittedName>
</protein>
<feature type="transmembrane region" description="Helical" evidence="7">
    <location>
        <begin position="110"/>
        <end position="129"/>
    </location>
</feature>
<keyword evidence="4 7" id="KW-0812">Transmembrane</keyword>
<keyword evidence="3" id="KW-1003">Cell membrane</keyword>
<dbReference type="InterPro" id="IPR035906">
    <property type="entry name" value="MetI-like_sf"/>
</dbReference>
<dbReference type="Gene3D" id="1.10.3720.10">
    <property type="entry name" value="MetI-like"/>
    <property type="match status" value="1"/>
</dbReference>
<evidence type="ECO:0000256" key="7">
    <source>
        <dbReference type="RuleBase" id="RU363032"/>
    </source>
</evidence>
<dbReference type="PANTHER" id="PTHR43227">
    <property type="entry name" value="BLL4140 PROTEIN"/>
    <property type="match status" value="1"/>
</dbReference>
<evidence type="ECO:0000256" key="4">
    <source>
        <dbReference type="ARBA" id="ARBA00022692"/>
    </source>
</evidence>
<evidence type="ECO:0000256" key="6">
    <source>
        <dbReference type="ARBA" id="ARBA00023136"/>
    </source>
</evidence>
<dbReference type="InterPro" id="IPR000515">
    <property type="entry name" value="MetI-like"/>
</dbReference>
<dbReference type="EMBL" id="JACOOU010000012">
    <property type="protein sequence ID" value="MBC5674907.1"/>
    <property type="molecule type" value="Genomic_DNA"/>
</dbReference>